<protein>
    <submittedName>
        <fullName evidence="1">Uncharacterized protein</fullName>
    </submittedName>
</protein>
<organism evidence="1">
    <name type="scientific">marine sediment metagenome</name>
    <dbReference type="NCBI Taxonomy" id="412755"/>
    <lineage>
        <taxon>unclassified sequences</taxon>
        <taxon>metagenomes</taxon>
        <taxon>ecological metagenomes</taxon>
    </lineage>
</organism>
<gene>
    <name evidence="1" type="ORF">S12H4_22309</name>
</gene>
<accession>X1S6B7</accession>
<dbReference type="AlphaFoldDB" id="X1S6B7"/>
<comment type="caution">
    <text evidence="1">The sequence shown here is derived from an EMBL/GenBank/DDBJ whole genome shotgun (WGS) entry which is preliminary data.</text>
</comment>
<sequence>QIYITTKAWAVIKNARVQITKIINTSADKVKPRDPALKLSTLILETMMEMDKAPTQVAIDFLKSEVNQVF</sequence>
<dbReference type="EMBL" id="BARW01011608">
    <property type="protein sequence ID" value="GAI74666.1"/>
    <property type="molecule type" value="Genomic_DNA"/>
</dbReference>
<dbReference type="Pfam" id="PF25589">
    <property type="entry name" value="DUF7935"/>
    <property type="match status" value="1"/>
</dbReference>
<dbReference type="InterPro" id="IPR057695">
    <property type="entry name" value="DUF7935"/>
</dbReference>
<evidence type="ECO:0000313" key="1">
    <source>
        <dbReference type="EMBL" id="GAI74666.1"/>
    </source>
</evidence>
<reference evidence="1" key="1">
    <citation type="journal article" date="2014" name="Front. Microbiol.">
        <title>High frequency of phylogenetically diverse reductive dehalogenase-homologous genes in deep subseafloor sedimentary metagenomes.</title>
        <authorList>
            <person name="Kawai M."/>
            <person name="Futagami T."/>
            <person name="Toyoda A."/>
            <person name="Takaki Y."/>
            <person name="Nishi S."/>
            <person name="Hori S."/>
            <person name="Arai W."/>
            <person name="Tsubouchi T."/>
            <person name="Morono Y."/>
            <person name="Uchiyama I."/>
            <person name="Ito T."/>
            <person name="Fujiyama A."/>
            <person name="Inagaki F."/>
            <person name="Takami H."/>
        </authorList>
    </citation>
    <scope>NUCLEOTIDE SEQUENCE</scope>
    <source>
        <strain evidence="1">Expedition CK06-06</strain>
    </source>
</reference>
<proteinExistence type="predicted"/>
<feature type="non-terminal residue" evidence="1">
    <location>
        <position position="1"/>
    </location>
</feature>
<name>X1S6B7_9ZZZZ</name>